<dbReference type="RefSeq" id="WP_194029526.1">
    <property type="nucleotide sequence ID" value="NZ_JADEWZ010000014.1"/>
</dbReference>
<dbReference type="GO" id="GO:0016491">
    <property type="term" value="F:oxidoreductase activity"/>
    <property type="evidence" value="ECO:0007669"/>
    <property type="project" value="UniProtKB-KW"/>
</dbReference>
<dbReference type="Gene3D" id="3.30.9.10">
    <property type="entry name" value="D-Amino Acid Oxidase, subunit A, domain 2"/>
    <property type="match status" value="1"/>
</dbReference>
<dbReference type="PANTHER" id="PTHR13847:SF287">
    <property type="entry name" value="FAD-DEPENDENT OXIDOREDUCTASE DOMAIN-CONTAINING PROTEIN 1"/>
    <property type="match status" value="1"/>
</dbReference>
<dbReference type="GO" id="GO:0005737">
    <property type="term" value="C:cytoplasm"/>
    <property type="evidence" value="ECO:0007669"/>
    <property type="project" value="TreeGrafter"/>
</dbReference>
<comment type="caution">
    <text evidence="3">The sequence shown here is derived from an EMBL/GenBank/DDBJ whole genome shotgun (WGS) entry which is preliminary data.</text>
</comment>
<keyword evidence="1" id="KW-0560">Oxidoreductase</keyword>
<evidence type="ECO:0000313" key="3">
    <source>
        <dbReference type="EMBL" id="MBE9116432.1"/>
    </source>
</evidence>
<evidence type="ECO:0000259" key="2">
    <source>
        <dbReference type="Pfam" id="PF01266"/>
    </source>
</evidence>
<dbReference type="Pfam" id="PF01266">
    <property type="entry name" value="DAO"/>
    <property type="match status" value="1"/>
</dbReference>
<sequence>MKTYDWLVIGGGITGTALGYELSKQGFSVLLLEQVQNPDSATRYSYGGLPYWSGTSPLTNRLCREGIACHRNLSEELEGDTEFRELGVLLTIDSEDDPGAIAESYTQFEISPQLLTVAEACEREPLLNPRAIAGALQLPHGHINPIQTNLAYLQAFQRLGGEVKIERVVSLNRQEDRATGVQTTHQTYHAANLAVCAGGLSRALLKEIGIEVRLYFTHAELIETPPVELQLNTLIMPAVVERFALEERASQPGFDELWDRPNCEIVPPILDPGGVQFKDGHLCLGQLSRTLSNPFAPVDAAASEEKLRRAIAHLLPPLAQLPGTWHHCLVAFSNNSLPLVGKLDKIEGIYLFSGFTSTLLFAPPLAKHFARWANGEDNDLIAQLSFNH</sequence>
<proteinExistence type="predicted"/>
<evidence type="ECO:0000313" key="4">
    <source>
        <dbReference type="Proteomes" id="UP000654482"/>
    </source>
</evidence>
<feature type="domain" description="FAD dependent oxidoreductase" evidence="2">
    <location>
        <begin position="5"/>
        <end position="372"/>
    </location>
</feature>
<dbReference type="Gene3D" id="3.50.50.60">
    <property type="entry name" value="FAD/NAD(P)-binding domain"/>
    <property type="match status" value="1"/>
</dbReference>
<keyword evidence="4" id="KW-1185">Reference proteome</keyword>
<organism evidence="3 4">
    <name type="scientific">Lusitaniella coriacea LEGE 07157</name>
    <dbReference type="NCBI Taxonomy" id="945747"/>
    <lineage>
        <taxon>Bacteria</taxon>
        <taxon>Bacillati</taxon>
        <taxon>Cyanobacteriota</taxon>
        <taxon>Cyanophyceae</taxon>
        <taxon>Spirulinales</taxon>
        <taxon>Lusitaniellaceae</taxon>
        <taxon>Lusitaniella</taxon>
    </lineage>
</organism>
<dbReference type="Proteomes" id="UP000654482">
    <property type="component" value="Unassembled WGS sequence"/>
</dbReference>
<dbReference type="EMBL" id="JADEWZ010000014">
    <property type="protein sequence ID" value="MBE9116432.1"/>
    <property type="molecule type" value="Genomic_DNA"/>
</dbReference>
<dbReference type="PANTHER" id="PTHR13847">
    <property type="entry name" value="SARCOSINE DEHYDROGENASE-RELATED"/>
    <property type="match status" value="1"/>
</dbReference>
<protein>
    <submittedName>
        <fullName evidence="3">FAD-binding oxidoreductase</fullName>
    </submittedName>
</protein>
<dbReference type="InterPro" id="IPR036188">
    <property type="entry name" value="FAD/NAD-bd_sf"/>
</dbReference>
<dbReference type="InterPro" id="IPR006076">
    <property type="entry name" value="FAD-dep_OxRdtase"/>
</dbReference>
<accession>A0A8J7ISV6</accession>
<gene>
    <name evidence="3" type="ORF">IQ249_11030</name>
</gene>
<dbReference type="AlphaFoldDB" id="A0A8J7ISV6"/>
<reference evidence="3" key="1">
    <citation type="submission" date="2020-10" db="EMBL/GenBank/DDBJ databases">
        <authorList>
            <person name="Castelo-Branco R."/>
            <person name="Eusebio N."/>
            <person name="Adriana R."/>
            <person name="Vieira A."/>
            <person name="Brugerolle De Fraissinette N."/>
            <person name="Rezende De Castro R."/>
            <person name="Schneider M.P."/>
            <person name="Vasconcelos V."/>
            <person name="Leao P.N."/>
        </authorList>
    </citation>
    <scope>NUCLEOTIDE SEQUENCE</scope>
    <source>
        <strain evidence="3">LEGE 07157</strain>
    </source>
</reference>
<evidence type="ECO:0000256" key="1">
    <source>
        <dbReference type="ARBA" id="ARBA00023002"/>
    </source>
</evidence>
<dbReference type="SUPFAM" id="SSF51905">
    <property type="entry name" value="FAD/NAD(P)-binding domain"/>
    <property type="match status" value="1"/>
</dbReference>
<name>A0A8J7ISV6_9CYAN</name>